<feature type="binding site" evidence="7">
    <location>
        <position position="43"/>
    </location>
    <ligand>
        <name>substrate</name>
    </ligand>
</feature>
<keyword evidence="11" id="KW-1185">Reference proteome</keyword>
<sequence length="219" mass="25487">MYVAVAGNIGAGKSSLTRILAEYFGWGPFFESVDDNPYLADFYADMPRWSFNLQVYFLSSRFRHQKDIEREPISVVQDRSIYEDVEIFARNLHYMGLMDSRDYENYAALFAIMTAYLRPPDLLVYLRASVPTLVRQIQSRGRDFENGIRLDYLERLNGLYEDWIERYPHPKMVIETDTLDFVNEPEDRFQILSRVESRLYGLFPEPAASGAEMGKGDQG</sequence>
<evidence type="ECO:0000256" key="8">
    <source>
        <dbReference type="PIRSR" id="PIRSR000705-3"/>
    </source>
</evidence>
<dbReference type="InterPro" id="IPR050566">
    <property type="entry name" value="Deoxyribonucleoside_kinase"/>
</dbReference>
<feature type="binding site" evidence="7">
    <location>
        <position position="145"/>
    </location>
    <ligand>
        <name>substrate</name>
    </ligand>
</feature>
<dbReference type="Gene3D" id="3.40.50.300">
    <property type="entry name" value="P-loop containing nucleotide triphosphate hydrolases"/>
    <property type="match status" value="1"/>
</dbReference>
<feature type="binding site" evidence="7">
    <location>
        <position position="84"/>
    </location>
    <ligand>
        <name>substrate</name>
    </ligand>
</feature>
<evidence type="ECO:0000313" key="10">
    <source>
        <dbReference type="EMBL" id="OZC04507.1"/>
    </source>
</evidence>
<dbReference type="InterPro" id="IPR031314">
    <property type="entry name" value="DNK_dom"/>
</dbReference>
<evidence type="ECO:0000256" key="2">
    <source>
        <dbReference type="ARBA" id="ARBA00022679"/>
    </source>
</evidence>
<dbReference type="FunFam" id="3.40.50.300:FF:000659">
    <property type="entry name" value="Deoxyguanosine kinase"/>
    <property type="match status" value="1"/>
</dbReference>
<dbReference type="Pfam" id="PF01712">
    <property type="entry name" value="dNK"/>
    <property type="match status" value="1"/>
</dbReference>
<dbReference type="EMBL" id="MQWB01000001">
    <property type="protein sequence ID" value="OZC04507.1"/>
    <property type="molecule type" value="Genomic_DNA"/>
</dbReference>
<organism evidence="10 11">
    <name type="scientific">Rubricoccus marinus</name>
    <dbReference type="NCBI Taxonomy" id="716817"/>
    <lineage>
        <taxon>Bacteria</taxon>
        <taxon>Pseudomonadati</taxon>
        <taxon>Rhodothermota</taxon>
        <taxon>Rhodothermia</taxon>
        <taxon>Rhodothermales</taxon>
        <taxon>Rubricoccaceae</taxon>
        <taxon>Rubricoccus</taxon>
    </lineage>
</organism>
<dbReference type="GO" id="GO:0005737">
    <property type="term" value="C:cytoplasm"/>
    <property type="evidence" value="ECO:0007669"/>
    <property type="project" value="TreeGrafter"/>
</dbReference>
<dbReference type="Proteomes" id="UP000216446">
    <property type="component" value="Unassembled WGS sequence"/>
</dbReference>
<evidence type="ECO:0000256" key="7">
    <source>
        <dbReference type="PIRSR" id="PIRSR000705-2"/>
    </source>
</evidence>
<comment type="similarity">
    <text evidence="1">Belongs to the DCK/DGK family.</text>
</comment>
<feature type="binding site" evidence="7">
    <location>
        <position position="79"/>
    </location>
    <ligand>
        <name>substrate</name>
    </ligand>
</feature>
<reference evidence="10 11" key="1">
    <citation type="submission" date="2016-11" db="EMBL/GenBank/DDBJ databases">
        <title>Study of marine rhodopsin-containing bacteria.</title>
        <authorList>
            <person name="Yoshizawa S."/>
            <person name="Kumagai Y."/>
            <person name="Kogure K."/>
        </authorList>
    </citation>
    <scope>NUCLEOTIDE SEQUENCE [LARGE SCALE GENOMIC DNA]</scope>
    <source>
        <strain evidence="10 11">SG-29</strain>
    </source>
</reference>
<feature type="binding site" evidence="7">
    <location>
        <position position="54"/>
    </location>
    <ligand>
        <name>substrate</name>
    </ligand>
</feature>
<keyword evidence="2" id="KW-0808">Transferase</keyword>
<dbReference type="CDD" id="cd01673">
    <property type="entry name" value="dNK"/>
    <property type="match status" value="1"/>
</dbReference>
<dbReference type="AlphaFoldDB" id="A0A259U3S6"/>
<dbReference type="RefSeq" id="WP_179271244.1">
    <property type="nucleotide sequence ID" value="NZ_MQWB01000001.1"/>
</dbReference>
<feature type="binding site" evidence="8">
    <location>
        <begin position="7"/>
        <end position="15"/>
    </location>
    <ligand>
        <name>ATP</name>
        <dbReference type="ChEBI" id="CHEBI:30616"/>
    </ligand>
</feature>
<keyword evidence="5 8" id="KW-0067">ATP-binding</keyword>
<evidence type="ECO:0000256" key="5">
    <source>
        <dbReference type="ARBA" id="ARBA00022840"/>
    </source>
</evidence>
<feature type="active site" description="Proton acceptor" evidence="6">
    <location>
        <position position="78"/>
    </location>
</feature>
<dbReference type="InterPro" id="IPR027417">
    <property type="entry name" value="P-loop_NTPase"/>
</dbReference>
<dbReference type="GO" id="GO:0005524">
    <property type="term" value="F:ATP binding"/>
    <property type="evidence" value="ECO:0007669"/>
    <property type="project" value="UniProtKB-KW"/>
</dbReference>
<evidence type="ECO:0000256" key="1">
    <source>
        <dbReference type="ARBA" id="ARBA00007420"/>
    </source>
</evidence>
<evidence type="ECO:0000256" key="6">
    <source>
        <dbReference type="PIRSR" id="PIRSR000705-1"/>
    </source>
</evidence>
<evidence type="ECO:0000256" key="4">
    <source>
        <dbReference type="ARBA" id="ARBA00022777"/>
    </source>
</evidence>
<dbReference type="InParanoid" id="A0A259U3S6"/>
<feature type="domain" description="Deoxynucleoside kinase" evidence="9">
    <location>
        <begin position="4"/>
        <end position="197"/>
    </location>
</feature>
<feature type="binding site" evidence="7">
    <location>
        <position position="31"/>
    </location>
    <ligand>
        <name>substrate</name>
    </ligand>
</feature>
<dbReference type="PIRSF" id="PIRSF000705">
    <property type="entry name" value="DNK"/>
    <property type="match status" value="1"/>
</dbReference>
<name>A0A259U3S6_9BACT</name>
<evidence type="ECO:0000313" key="11">
    <source>
        <dbReference type="Proteomes" id="UP000216446"/>
    </source>
</evidence>
<dbReference type="InterPro" id="IPR002624">
    <property type="entry name" value="DCK/DGK"/>
</dbReference>
<dbReference type="PANTHER" id="PTHR10513">
    <property type="entry name" value="DEOXYNUCLEOSIDE KINASE"/>
    <property type="match status" value="1"/>
</dbReference>
<dbReference type="SUPFAM" id="SSF52540">
    <property type="entry name" value="P-loop containing nucleoside triphosphate hydrolases"/>
    <property type="match status" value="1"/>
</dbReference>
<accession>A0A259U3S6</accession>
<dbReference type="PANTHER" id="PTHR10513:SF35">
    <property type="entry name" value="DEOXYADENOSINE KINASE"/>
    <property type="match status" value="1"/>
</dbReference>
<comment type="caution">
    <text evidence="10">The sequence shown here is derived from an EMBL/GenBank/DDBJ whole genome shotgun (WGS) entry which is preliminary data.</text>
</comment>
<evidence type="ECO:0000256" key="3">
    <source>
        <dbReference type="ARBA" id="ARBA00022741"/>
    </source>
</evidence>
<proteinExistence type="inferred from homology"/>
<protein>
    <submittedName>
        <fullName evidence="10">Deoxynucleoside kinase</fullName>
    </submittedName>
</protein>
<feature type="binding site" evidence="8">
    <location>
        <begin position="179"/>
        <end position="181"/>
    </location>
    <ligand>
        <name>ATP</name>
        <dbReference type="ChEBI" id="CHEBI:30616"/>
    </ligand>
</feature>
<keyword evidence="4 10" id="KW-0418">Kinase</keyword>
<keyword evidence="3 8" id="KW-0547">Nucleotide-binding</keyword>
<dbReference type="GO" id="GO:0019136">
    <property type="term" value="F:deoxynucleoside kinase activity"/>
    <property type="evidence" value="ECO:0007669"/>
    <property type="project" value="InterPro"/>
</dbReference>
<evidence type="ECO:0000259" key="9">
    <source>
        <dbReference type="Pfam" id="PF01712"/>
    </source>
</evidence>
<gene>
    <name evidence="10" type="ORF">BSZ36_00095</name>
</gene>